<dbReference type="SUPFAM" id="SSF52058">
    <property type="entry name" value="L domain-like"/>
    <property type="match status" value="1"/>
</dbReference>
<evidence type="ECO:0000259" key="1">
    <source>
        <dbReference type="PROSITE" id="PS50181"/>
    </source>
</evidence>
<dbReference type="SMART" id="SM00256">
    <property type="entry name" value="FBOX"/>
    <property type="match status" value="1"/>
</dbReference>
<sequence length="473" mass="54057">MKRDSVNVDRMSALPDEILIHVLSFLPTKHAVRTSVLSNRWRSLWTFSLNITFPCNGGNATNSLQELQVHNINHCIAQVKPEVSLQKFEIELFLNRDFSLDIQRWISFAVARRVCELDLLCFGSQAVKLPHCLFSCKSLSKLILCYSDFYPPLDFHGFSNLKELILIMVNITDQAMDNLLTACPILEDLTLKACPNLKNLNTTSSNLYLKNLFVFDCYSLKKLVVDSPNIRVFKYEGQLIQLSLMNVPLLIEANLQFGEIRMVGSDVKALVTKIAQVQLLTVSSWFAEFIFAEYYLNRTPHTIFKNLKTFHWCGNLDFKKMVLAIATFLGDCPMLEQFHMNLEANDFSSTIMIPHSELGFCGNEHLLQLNFSLRSLKTIKMVGFSETEKQMDLVKFLLDKSVVLELFLLQPQKNKDQKSQLLLQEHLSHVPKKSSCAKIHLLIPPPDDVRDQYIGHVLFGKEDFGDGQIGDEE</sequence>
<name>A0A7J6WKL8_THATH</name>
<dbReference type="InterPro" id="IPR006566">
    <property type="entry name" value="FBD"/>
</dbReference>
<reference evidence="2 3" key="1">
    <citation type="submission" date="2020-06" db="EMBL/GenBank/DDBJ databases">
        <title>Transcriptomic and genomic resources for Thalictrum thalictroides and T. hernandezii: Facilitating candidate gene discovery in an emerging model plant lineage.</title>
        <authorList>
            <person name="Arias T."/>
            <person name="Riano-Pachon D.M."/>
            <person name="Di Stilio V.S."/>
        </authorList>
    </citation>
    <scope>NUCLEOTIDE SEQUENCE [LARGE SCALE GENOMIC DNA]</scope>
    <source>
        <strain evidence="3">cv. WT478/WT964</strain>
        <tissue evidence="2">Leaves</tissue>
    </source>
</reference>
<dbReference type="Pfam" id="PF23622">
    <property type="entry name" value="LRR_At1g61320_AtMIF1"/>
    <property type="match status" value="1"/>
</dbReference>
<feature type="domain" description="F-box" evidence="1">
    <location>
        <begin position="8"/>
        <end position="44"/>
    </location>
</feature>
<evidence type="ECO:0000313" key="3">
    <source>
        <dbReference type="Proteomes" id="UP000554482"/>
    </source>
</evidence>
<dbReference type="Gene3D" id="1.20.1280.50">
    <property type="match status" value="1"/>
</dbReference>
<dbReference type="PROSITE" id="PS50181">
    <property type="entry name" value="FBOX"/>
    <property type="match status" value="1"/>
</dbReference>
<gene>
    <name evidence="2" type="ORF">FRX31_012480</name>
</gene>
<dbReference type="AlphaFoldDB" id="A0A7J6WKL8"/>
<dbReference type="InterPro" id="IPR036047">
    <property type="entry name" value="F-box-like_dom_sf"/>
</dbReference>
<dbReference type="PANTHER" id="PTHR34145:SF28">
    <property type="entry name" value="F-BOX DOMAIN-CONTAINING PROTEIN"/>
    <property type="match status" value="1"/>
</dbReference>
<dbReference type="InterPro" id="IPR001810">
    <property type="entry name" value="F-box_dom"/>
</dbReference>
<dbReference type="InterPro" id="IPR053781">
    <property type="entry name" value="F-box_AtFBL13-like"/>
</dbReference>
<protein>
    <submittedName>
        <fullName evidence="2">F-box/FBD/LRR-repeat protein</fullName>
    </submittedName>
</protein>
<dbReference type="OrthoDB" id="1649164at2759"/>
<dbReference type="InterPro" id="IPR055357">
    <property type="entry name" value="LRR_At1g61320_AtMIF1"/>
</dbReference>
<dbReference type="PANTHER" id="PTHR34145">
    <property type="entry name" value="OS02G0105600 PROTEIN"/>
    <property type="match status" value="1"/>
</dbReference>
<dbReference type="InterPro" id="IPR032675">
    <property type="entry name" value="LRR_dom_sf"/>
</dbReference>
<accession>A0A7J6WKL8</accession>
<dbReference type="Proteomes" id="UP000554482">
    <property type="component" value="Unassembled WGS sequence"/>
</dbReference>
<comment type="caution">
    <text evidence="2">The sequence shown here is derived from an EMBL/GenBank/DDBJ whole genome shotgun (WGS) entry which is preliminary data.</text>
</comment>
<dbReference type="EMBL" id="JABWDY010013996">
    <property type="protein sequence ID" value="KAF5197929.1"/>
    <property type="molecule type" value="Genomic_DNA"/>
</dbReference>
<keyword evidence="3" id="KW-1185">Reference proteome</keyword>
<dbReference type="SMART" id="SM00579">
    <property type="entry name" value="FBD"/>
    <property type="match status" value="1"/>
</dbReference>
<dbReference type="Pfam" id="PF00646">
    <property type="entry name" value="F-box"/>
    <property type="match status" value="1"/>
</dbReference>
<evidence type="ECO:0000313" key="2">
    <source>
        <dbReference type="EMBL" id="KAF5197929.1"/>
    </source>
</evidence>
<dbReference type="CDD" id="cd22160">
    <property type="entry name" value="F-box_AtFBL13-like"/>
    <property type="match status" value="1"/>
</dbReference>
<dbReference type="InterPro" id="IPR053772">
    <property type="entry name" value="At1g61320/At1g61330-like"/>
</dbReference>
<dbReference type="SUPFAM" id="SSF81383">
    <property type="entry name" value="F-box domain"/>
    <property type="match status" value="1"/>
</dbReference>
<organism evidence="2 3">
    <name type="scientific">Thalictrum thalictroides</name>
    <name type="common">Rue-anemone</name>
    <name type="synonym">Anemone thalictroides</name>
    <dbReference type="NCBI Taxonomy" id="46969"/>
    <lineage>
        <taxon>Eukaryota</taxon>
        <taxon>Viridiplantae</taxon>
        <taxon>Streptophyta</taxon>
        <taxon>Embryophyta</taxon>
        <taxon>Tracheophyta</taxon>
        <taxon>Spermatophyta</taxon>
        <taxon>Magnoliopsida</taxon>
        <taxon>Ranunculales</taxon>
        <taxon>Ranunculaceae</taxon>
        <taxon>Thalictroideae</taxon>
        <taxon>Thalictrum</taxon>
    </lineage>
</organism>
<dbReference type="Gene3D" id="3.80.10.10">
    <property type="entry name" value="Ribonuclease Inhibitor"/>
    <property type="match status" value="1"/>
</dbReference>
<proteinExistence type="predicted"/>